<reference evidence="2" key="1">
    <citation type="submission" date="2021-06" db="EMBL/GenBank/DDBJ databases">
        <authorList>
            <person name="Kallberg Y."/>
            <person name="Tangrot J."/>
            <person name="Rosling A."/>
        </authorList>
    </citation>
    <scope>NUCLEOTIDE SEQUENCE</scope>
    <source>
        <strain evidence="2">BR232B</strain>
    </source>
</reference>
<evidence type="ECO:0000313" key="3">
    <source>
        <dbReference type="Proteomes" id="UP000789739"/>
    </source>
</evidence>
<organism evidence="2 3">
    <name type="scientific">Paraglomus brasilianum</name>
    <dbReference type="NCBI Taxonomy" id="144538"/>
    <lineage>
        <taxon>Eukaryota</taxon>
        <taxon>Fungi</taxon>
        <taxon>Fungi incertae sedis</taxon>
        <taxon>Mucoromycota</taxon>
        <taxon>Glomeromycotina</taxon>
        <taxon>Glomeromycetes</taxon>
        <taxon>Paraglomerales</taxon>
        <taxon>Paraglomeraceae</taxon>
        <taxon>Paraglomus</taxon>
    </lineage>
</organism>
<proteinExistence type="predicted"/>
<dbReference type="OrthoDB" id="2408655at2759"/>
<keyword evidence="3" id="KW-1185">Reference proteome</keyword>
<feature type="region of interest" description="Disordered" evidence="1">
    <location>
        <begin position="85"/>
        <end position="107"/>
    </location>
</feature>
<feature type="region of interest" description="Disordered" evidence="1">
    <location>
        <begin position="183"/>
        <end position="203"/>
    </location>
</feature>
<gene>
    <name evidence="2" type="ORF">PBRASI_LOCUS9220</name>
</gene>
<dbReference type="EMBL" id="CAJVPI010001914">
    <property type="protein sequence ID" value="CAG8630457.1"/>
    <property type="molecule type" value="Genomic_DNA"/>
</dbReference>
<dbReference type="Proteomes" id="UP000789739">
    <property type="component" value="Unassembled WGS sequence"/>
</dbReference>
<evidence type="ECO:0000313" key="2">
    <source>
        <dbReference type="EMBL" id="CAG8630457.1"/>
    </source>
</evidence>
<protein>
    <submittedName>
        <fullName evidence="2">10187_t:CDS:1</fullName>
    </submittedName>
</protein>
<accession>A0A9N9DCE0</accession>
<dbReference type="AlphaFoldDB" id="A0A9N9DCE0"/>
<feature type="compositionally biased region" description="Basic and acidic residues" evidence="1">
    <location>
        <begin position="87"/>
        <end position="100"/>
    </location>
</feature>
<feature type="compositionally biased region" description="Acidic residues" evidence="1">
    <location>
        <begin position="193"/>
        <end position="203"/>
    </location>
</feature>
<evidence type="ECO:0000256" key="1">
    <source>
        <dbReference type="SAM" id="MobiDB-lite"/>
    </source>
</evidence>
<name>A0A9N9DCE0_9GLOM</name>
<sequence>ISQTLSFGFPEKEALVLGRPYLIPASSKPIRLEQQTRTELTALLEKNEKLLSDKELCSKLKDGGEKLRATNARIRERLQKFDTVTRSSHDELSMRKKDNDPNEEFSNDLESQLRKLSLNSTMSGIGTGPKYYKAVKTKLLSVDEAAAIEEKQFRASRLHKVNEKTAVSNKVDFDRFRDRADDDSIESDYLGGDSDEEDEEDYY</sequence>
<feature type="non-terminal residue" evidence="2">
    <location>
        <position position="203"/>
    </location>
</feature>
<comment type="caution">
    <text evidence="2">The sequence shown here is derived from an EMBL/GenBank/DDBJ whole genome shotgun (WGS) entry which is preliminary data.</text>
</comment>